<dbReference type="AlphaFoldDB" id="A0A1C4WQT4"/>
<sequence>MGCSHAQECPLFPLLNASLRDWRNYYCDSAEGWRTCARYQLSRTGRLVPITLLPNGVDASHLRRDPAADGWDTASQPSPSRPSPGSSQRFEPVPAREPNPVPATAQGFNTGSPAQGPHPSSTPSTPPASRRARWWTRLAEWIAGPA</sequence>
<accession>A0A1C4WQT4</accession>
<keyword evidence="3" id="KW-1185">Reference proteome</keyword>
<organism evidence="2 3">
    <name type="scientific">Micromonospora viridifaciens</name>
    <dbReference type="NCBI Taxonomy" id="1881"/>
    <lineage>
        <taxon>Bacteria</taxon>
        <taxon>Bacillati</taxon>
        <taxon>Actinomycetota</taxon>
        <taxon>Actinomycetes</taxon>
        <taxon>Micromonosporales</taxon>
        <taxon>Micromonosporaceae</taxon>
        <taxon>Micromonospora</taxon>
    </lineage>
</organism>
<feature type="compositionally biased region" description="Low complexity" evidence="1">
    <location>
        <begin position="119"/>
        <end position="129"/>
    </location>
</feature>
<feature type="compositionally biased region" description="Low complexity" evidence="1">
    <location>
        <begin position="75"/>
        <end position="89"/>
    </location>
</feature>
<gene>
    <name evidence="2" type="ORF">GA0074695_2658</name>
</gene>
<reference evidence="3" key="1">
    <citation type="submission" date="2016-06" db="EMBL/GenBank/DDBJ databases">
        <authorList>
            <person name="Varghese N."/>
            <person name="Submissions Spin"/>
        </authorList>
    </citation>
    <scope>NUCLEOTIDE SEQUENCE [LARGE SCALE GENOMIC DNA]</scope>
    <source>
        <strain evidence="3">DSM 43909</strain>
    </source>
</reference>
<evidence type="ECO:0000313" key="3">
    <source>
        <dbReference type="Proteomes" id="UP000198242"/>
    </source>
</evidence>
<evidence type="ECO:0000313" key="2">
    <source>
        <dbReference type="EMBL" id="SCE98261.1"/>
    </source>
</evidence>
<protein>
    <submittedName>
        <fullName evidence="2">Uncharacterized protein</fullName>
    </submittedName>
</protein>
<dbReference type="EMBL" id="LT607411">
    <property type="protein sequence ID" value="SCE98261.1"/>
    <property type="molecule type" value="Genomic_DNA"/>
</dbReference>
<dbReference type="Proteomes" id="UP000198242">
    <property type="component" value="Chromosome I"/>
</dbReference>
<evidence type="ECO:0000256" key="1">
    <source>
        <dbReference type="SAM" id="MobiDB-lite"/>
    </source>
</evidence>
<name>A0A1C4WQT4_MICVI</name>
<proteinExistence type="predicted"/>
<feature type="region of interest" description="Disordered" evidence="1">
    <location>
        <begin position="58"/>
        <end position="132"/>
    </location>
</feature>